<keyword evidence="2" id="KW-0489">Methyltransferase</keyword>
<accession>A0A895YPM4</accession>
<dbReference type="GO" id="GO:0032259">
    <property type="term" value="P:methylation"/>
    <property type="evidence" value="ECO:0007669"/>
    <property type="project" value="UniProtKB-KW"/>
</dbReference>
<gene>
    <name evidence="2" type="ORF">JQS43_06130</name>
</gene>
<name>A0A895YPM4_9ACTN</name>
<dbReference type="GO" id="GO:0008168">
    <property type="term" value="F:methyltransferase activity"/>
    <property type="evidence" value="ECO:0007669"/>
    <property type="project" value="UniProtKB-KW"/>
</dbReference>
<dbReference type="KEGG" id="nhy:JQS43_06130"/>
<organism evidence="2 3">
    <name type="scientific">Natronosporangium hydrolyticum</name>
    <dbReference type="NCBI Taxonomy" id="2811111"/>
    <lineage>
        <taxon>Bacteria</taxon>
        <taxon>Bacillati</taxon>
        <taxon>Actinomycetota</taxon>
        <taxon>Actinomycetes</taxon>
        <taxon>Micromonosporales</taxon>
        <taxon>Micromonosporaceae</taxon>
        <taxon>Natronosporangium</taxon>
    </lineage>
</organism>
<keyword evidence="3" id="KW-1185">Reference proteome</keyword>
<protein>
    <submittedName>
        <fullName evidence="2">Class I SAM-dependent methyltransferase</fullName>
    </submittedName>
</protein>
<dbReference type="EMBL" id="CP070499">
    <property type="protein sequence ID" value="QSB15908.1"/>
    <property type="molecule type" value="Genomic_DNA"/>
</dbReference>
<evidence type="ECO:0000313" key="3">
    <source>
        <dbReference type="Proteomes" id="UP000662857"/>
    </source>
</evidence>
<keyword evidence="2" id="KW-0808">Transferase</keyword>
<evidence type="ECO:0000259" key="1">
    <source>
        <dbReference type="Pfam" id="PF13649"/>
    </source>
</evidence>
<feature type="domain" description="Methyltransferase" evidence="1">
    <location>
        <begin position="56"/>
        <end position="150"/>
    </location>
</feature>
<dbReference type="AlphaFoldDB" id="A0A895YPM4"/>
<dbReference type="Gene3D" id="3.40.50.150">
    <property type="entry name" value="Vaccinia Virus protein VP39"/>
    <property type="match status" value="1"/>
</dbReference>
<dbReference type="SUPFAM" id="SSF53335">
    <property type="entry name" value="S-adenosyl-L-methionine-dependent methyltransferases"/>
    <property type="match status" value="1"/>
</dbReference>
<reference evidence="2" key="1">
    <citation type="submission" date="2021-02" db="EMBL/GenBank/DDBJ databases">
        <title>Natrosporangium hydrolyticum gen. nov., sp. nov, a haloalkaliphilic actinobacterium from a soda solonchak soil.</title>
        <authorList>
            <person name="Sorokin D.Y."/>
            <person name="Khijniak T.V."/>
            <person name="Zakharycheva A.P."/>
            <person name="Boueva O.V."/>
            <person name="Ariskina E.V."/>
            <person name="Hahnke R.L."/>
            <person name="Bunk B."/>
            <person name="Sproer C."/>
            <person name="Schumann P."/>
            <person name="Evtushenko L.I."/>
            <person name="Kublanov I.V."/>
        </authorList>
    </citation>
    <scope>NUCLEOTIDE SEQUENCE</scope>
    <source>
        <strain evidence="2">DSM 106523</strain>
    </source>
</reference>
<dbReference type="Proteomes" id="UP000662857">
    <property type="component" value="Chromosome"/>
</dbReference>
<dbReference type="InterPro" id="IPR041698">
    <property type="entry name" value="Methyltransf_25"/>
</dbReference>
<dbReference type="RefSeq" id="WP_275581033.1">
    <property type="nucleotide sequence ID" value="NZ_CP070499.1"/>
</dbReference>
<dbReference type="CDD" id="cd02440">
    <property type="entry name" value="AdoMet_MTases"/>
    <property type="match status" value="1"/>
</dbReference>
<sequence length="242" mass="26804">MPSVEWNQRVWGEEHGWEHAGDEWRGMADHCGASYPAWKQGLVATFIEPVPTGSRVLEIAPGHGRWSGYLLSRAESLALVDIAQPCLDACRERLDGDPRVSYHLTGGSSLAPLVDQSVDFAWSFDAFVHMDWPIIQGYLYELARVLTPGGTAVIHHAGQADWALSLAPVTRRLGRGGRVLQRWAGQRRLRDSGNRSPVSARLLAQGADQAGLRVLRQTDRWGATGQFTVGKYRDCISVLRRP</sequence>
<dbReference type="Pfam" id="PF13649">
    <property type="entry name" value="Methyltransf_25"/>
    <property type="match status" value="1"/>
</dbReference>
<evidence type="ECO:0000313" key="2">
    <source>
        <dbReference type="EMBL" id="QSB15908.1"/>
    </source>
</evidence>
<dbReference type="InterPro" id="IPR029063">
    <property type="entry name" value="SAM-dependent_MTases_sf"/>
</dbReference>
<proteinExistence type="predicted"/>